<gene>
    <name evidence="3" type="ORF">BHF68_14425</name>
</gene>
<dbReference type="InterPro" id="IPR001119">
    <property type="entry name" value="SLH_dom"/>
</dbReference>
<dbReference type="PANTHER" id="PTHR43308:SF5">
    <property type="entry name" value="S-LAYER PROTEIN _ PEPTIDOGLYCAN ENDO-BETA-N-ACETYLGLUCOSAMINIDASE"/>
    <property type="match status" value="1"/>
</dbReference>
<dbReference type="InterPro" id="IPR025883">
    <property type="entry name" value="Cadherin-like_domain"/>
</dbReference>
<feature type="compositionally biased region" description="Acidic residues" evidence="1">
    <location>
        <begin position="451"/>
        <end position="462"/>
    </location>
</feature>
<evidence type="ECO:0000256" key="1">
    <source>
        <dbReference type="SAM" id="MobiDB-lite"/>
    </source>
</evidence>
<feature type="domain" description="SLH" evidence="2">
    <location>
        <begin position="837"/>
        <end position="900"/>
    </location>
</feature>
<comment type="caution">
    <text evidence="3">The sequence shown here is derived from an EMBL/GenBank/DDBJ whole genome shotgun (WGS) entry which is preliminary data.</text>
</comment>
<protein>
    <recommendedName>
        <fullName evidence="2">SLH domain-containing protein</fullName>
    </recommendedName>
</protein>
<dbReference type="PROSITE" id="PS51272">
    <property type="entry name" value="SLH"/>
    <property type="match status" value="3"/>
</dbReference>
<dbReference type="Pfam" id="PF07581">
    <property type="entry name" value="Glug"/>
    <property type="match status" value="1"/>
</dbReference>
<dbReference type="EMBL" id="MIJE01000007">
    <property type="protein sequence ID" value="OEF97639.1"/>
    <property type="molecule type" value="Genomic_DNA"/>
</dbReference>
<dbReference type="RefSeq" id="WP_069642644.1">
    <property type="nucleotide sequence ID" value="NZ_MIJE01000007.1"/>
</dbReference>
<name>A0A1E5G3H3_9FIRM</name>
<dbReference type="Gene3D" id="2.160.20.110">
    <property type="match status" value="1"/>
</dbReference>
<dbReference type="Proteomes" id="UP000094296">
    <property type="component" value="Unassembled WGS sequence"/>
</dbReference>
<sequence>MYKVYRVIVTAIVFCGLMLLSWNFTSAVDLLEFEGEGTKENPYQIATPEQLDLVRQHLDKHFIQVADIDLSEYLSSGGAGYNDGYGWEPIGISLGNAFIGTYDGQGYTISNLAINRSNQDHIGLFGYVGNNTTISFNIKVTIKRIGLLDVNINGNDFVGGLVGTLQHGEIHECYVTGDVVGTGFRVGGLVGSNNRRVENSYSKASVTGSSMVGGLVGANVSTSARVINCYSVGRVARVGTIGLVGGLIGYNEPNVSVWINSYYNSNTSEQSDTGKGFGRTTADMKKKSTYENWNFDAAEDSVQPIWHINEEINDGYPYLMAFLKHEEVKGSNSSLAELYLYVIDDYGTKSLAEIMPEFAKEQHHYSAIVTESVYQVKLRVLPEDEKATIIVNEDTIDIDGLSRVIPLEIGTNDIVVVVIAEDNESSQHYVLIVTRIEDNLGEPGEKNPEPGDPEPTEPEPTETEPSNPEPSNPEPSNPEPSNPEPSDPEPIDPGPSDSEPSDPGPSDPEPFDPEPTESEPELQNGYIEEDEKLDSNLLNLEQAVINLIRIQPNMEATLIETGQIVINLDELINAEQLVQLDYNAIIHVSILHSSQTIVTLSGSMTKFLIEKRTKLHIETANSILYFPLDELNNIDISLEHLQSLNFEINDASEKIEILAADAEIINPVEFLVYVNLDSSTEIQDSNQLVDVKEINQFNVYIARDIKMPSDWGFEQVGTGVYITDTGEYYHVPTTFYEADGVKYARILSLTNSIYGLLVVKSSSFVDMIDHWAYESVKNLTDRQILKGINIDGELYFEPNRNITRAEFVTILTRAVGLHAGKQYSHSNLDYTSISNPQGVMYVDIDEKDWFEHYIRLAKTNNLINGYNDQTFRPLDYITREQAVVILYNAKNFVHAKTSSGQKINYNGGIDYSASTDIDKLMLYADAKQISSWSIEAFRLLVSEQLIKGYEGKLHPKNNLTRAQAAVLIERLLEYIKLTNN</sequence>
<reference evidence="3 4" key="1">
    <citation type="submission" date="2016-09" db="EMBL/GenBank/DDBJ databases">
        <title>Draft genome sequence for the type strain of Desulfuribacillus alkaliarsenatis AHT28, an obligately anaerobic, sulfidogenic bacterium isolated from Russian soda lake sediments.</title>
        <authorList>
            <person name="Abin C.A."/>
            <person name="Hollibaugh J.T."/>
        </authorList>
    </citation>
    <scope>NUCLEOTIDE SEQUENCE [LARGE SCALE GENOMIC DNA]</scope>
    <source>
        <strain evidence="3 4">AHT28</strain>
    </source>
</reference>
<dbReference type="Pfam" id="PF00395">
    <property type="entry name" value="SLH"/>
    <property type="match status" value="3"/>
</dbReference>
<feature type="domain" description="SLH" evidence="2">
    <location>
        <begin position="759"/>
        <end position="825"/>
    </location>
</feature>
<feature type="compositionally biased region" description="Pro residues" evidence="1">
    <location>
        <begin position="467"/>
        <end position="485"/>
    </location>
</feature>
<proteinExistence type="predicted"/>
<dbReference type="InterPro" id="IPR011493">
    <property type="entry name" value="GLUG"/>
</dbReference>
<evidence type="ECO:0000259" key="2">
    <source>
        <dbReference type="PROSITE" id="PS51272"/>
    </source>
</evidence>
<dbReference type="AlphaFoldDB" id="A0A1E5G3H3"/>
<feature type="compositionally biased region" description="Acidic residues" evidence="1">
    <location>
        <begin position="509"/>
        <end position="520"/>
    </location>
</feature>
<feature type="domain" description="SLH" evidence="2">
    <location>
        <begin position="920"/>
        <end position="980"/>
    </location>
</feature>
<dbReference type="Pfam" id="PF12733">
    <property type="entry name" value="Cadherin-like"/>
    <property type="match status" value="1"/>
</dbReference>
<feature type="region of interest" description="Disordered" evidence="1">
    <location>
        <begin position="440"/>
        <end position="521"/>
    </location>
</feature>
<accession>A0A1E5G3H3</accession>
<dbReference type="STRING" id="766136.BHF68_14425"/>
<organism evidence="3 4">
    <name type="scientific">Desulfuribacillus alkaliarsenatis</name>
    <dbReference type="NCBI Taxonomy" id="766136"/>
    <lineage>
        <taxon>Bacteria</taxon>
        <taxon>Bacillati</taxon>
        <taxon>Bacillota</taxon>
        <taxon>Desulfuribacillia</taxon>
        <taxon>Desulfuribacillales</taxon>
        <taxon>Desulfuribacillaceae</taxon>
        <taxon>Desulfuribacillus</taxon>
    </lineage>
</organism>
<keyword evidence="4" id="KW-1185">Reference proteome</keyword>
<feature type="compositionally biased region" description="Basic and acidic residues" evidence="1">
    <location>
        <begin position="440"/>
        <end position="449"/>
    </location>
</feature>
<evidence type="ECO:0000313" key="4">
    <source>
        <dbReference type="Proteomes" id="UP000094296"/>
    </source>
</evidence>
<evidence type="ECO:0000313" key="3">
    <source>
        <dbReference type="EMBL" id="OEF97639.1"/>
    </source>
</evidence>
<dbReference type="PANTHER" id="PTHR43308">
    <property type="entry name" value="OUTER MEMBRANE PROTEIN ALPHA-RELATED"/>
    <property type="match status" value="1"/>
</dbReference>
<dbReference type="InterPro" id="IPR051465">
    <property type="entry name" value="Cell_Envelope_Struct_Comp"/>
</dbReference>
<dbReference type="OrthoDB" id="663332at2"/>